<dbReference type="RefSeq" id="WP_290112239.1">
    <property type="nucleotide sequence ID" value="NZ_JAUEPL010000018.1"/>
</dbReference>
<evidence type="ECO:0000313" key="17">
    <source>
        <dbReference type="EMBL" id="MDN3295168.1"/>
    </source>
</evidence>
<keyword evidence="12 15" id="KW-0129">CBS domain</keyword>
<dbReference type="Proteomes" id="UP001174050">
    <property type="component" value="Unassembled WGS sequence"/>
</dbReference>
<feature type="domain" description="CBS" evidence="16">
    <location>
        <begin position="252"/>
        <end position="310"/>
    </location>
</feature>
<comment type="similarity">
    <text evidence="2 14">Belongs to the peptidase M50B family.</text>
</comment>
<dbReference type="PIRSF" id="PIRSF006404">
    <property type="entry name" value="UCP006404_Pept_M50_CBS"/>
    <property type="match status" value="1"/>
</dbReference>
<protein>
    <recommendedName>
        <fullName evidence="14">Zinc metalloprotease</fullName>
    </recommendedName>
</protein>
<evidence type="ECO:0000256" key="12">
    <source>
        <dbReference type="ARBA" id="ARBA00023122"/>
    </source>
</evidence>
<evidence type="ECO:0000313" key="18">
    <source>
        <dbReference type="Proteomes" id="UP001174050"/>
    </source>
</evidence>
<keyword evidence="13 14" id="KW-0472">Membrane</keyword>
<feature type="transmembrane region" description="Helical" evidence="14">
    <location>
        <begin position="143"/>
        <end position="165"/>
    </location>
</feature>
<dbReference type="PROSITE" id="PS51371">
    <property type="entry name" value="CBS"/>
    <property type="match status" value="2"/>
</dbReference>
<feature type="transmembrane region" description="Helical" evidence="14">
    <location>
        <begin position="215"/>
        <end position="232"/>
    </location>
</feature>
<keyword evidence="10 14" id="KW-1133">Transmembrane helix</keyword>
<comment type="cofactor">
    <cofactor evidence="14">
        <name>Zn(2+)</name>
        <dbReference type="ChEBI" id="CHEBI:29105"/>
    </cofactor>
    <text evidence="14">Binds 1 zinc ion per subunit.</text>
</comment>
<evidence type="ECO:0000259" key="16">
    <source>
        <dbReference type="PROSITE" id="PS51371"/>
    </source>
</evidence>
<proteinExistence type="inferred from homology"/>
<dbReference type="InterPro" id="IPR000644">
    <property type="entry name" value="CBS_dom"/>
</dbReference>
<dbReference type="CDD" id="cd06164">
    <property type="entry name" value="S2P-M50_SpoIVFB_CBS"/>
    <property type="match status" value="1"/>
</dbReference>
<keyword evidence="18" id="KW-1185">Reference proteome</keyword>
<feature type="transmembrane region" description="Helical" evidence="14">
    <location>
        <begin position="186"/>
        <end position="209"/>
    </location>
</feature>
<evidence type="ECO:0000256" key="14">
    <source>
        <dbReference type="PIRNR" id="PIRNR006404"/>
    </source>
</evidence>
<evidence type="ECO:0000256" key="6">
    <source>
        <dbReference type="ARBA" id="ARBA00022723"/>
    </source>
</evidence>
<keyword evidence="8 14" id="KW-0378">Hydrolase</keyword>
<evidence type="ECO:0000256" key="1">
    <source>
        <dbReference type="ARBA" id="ARBA00004651"/>
    </source>
</evidence>
<dbReference type="SMART" id="SM00116">
    <property type="entry name" value="CBS"/>
    <property type="match status" value="2"/>
</dbReference>
<evidence type="ECO:0000256" key="2">
    <source>
        <dbReference type="ARBA" id="ARBA00007931"/>
    </source>
</evidence>
<evidence type="ECO:0000256" key="9">
    <source>
        <dbReference type="ARBA" id="ARBA00022833"/>
    </source>
</evidence>
<evidence type="ECO:0000256" key="7">
    <source>
        <dbReference type="ARBA" id="ARBA00022737"/>
    </source>
</evidence>
<keyword evidence="3 14" id="KW-1003">Cell membrane</keyword>
<dbReference type="InterPro" id="IPR016483">
    <property type="entry name" value="UCP006404_Pept_M50_CBS"/>
</dbReference>
<keyword evidence="11 14" id="KW-0482">Metalloprotease</keyword>
<keyword evidence="4 14" id="KW-0645">Protease</keyword>
<evidence type="ECO:0000256" key="4">
    <source>
        <dbReference type="ARBA" id="ARBA00022670"/>
    </source>
</evidence>
<dbReference type="PANTHER" id="PTHR39188">
    <property type="entry name" value="MEMBRANE-ASSOCIATED ZINC METALLOPROTEASE M50B"/>
    <property type="match status" value="1"/>
</dbReference>
<feature type="transmembrane region" description="Helical" evidence="14">
    <location>
        <begin position="107"/>
        <end position="131"/>
    </location>
</feature>
<evidence type="ECO:0000256" key="10">
    <source>
        <dbReference type="ARBA" id="ARBA00022989"/>
    </source>
</evidence>
<evidence type="ECO:0000256" key="8">
    <source>
        <dbReference type="ARBA" id="ARBA00022801"/>
    </source>
</evidence>
<reference evidence="17" key="1">
    <citation type="submission" date="2023-06" db="EMBL/GenBank/DDBJ databases">
        <title>WGS-Sequencing of Streptomyces ficellus isolate 21 collected from sand in Gara Djebilet Iron Mine in Algeria.</title>
        <authorList>
            <person name="Zegers G.P."/>
            <person name="Gomez A."/>
            <person name="Gueddou A."/>
            <person name="Zahara A.F."/>
            <person name="Worth M."/>
            <person name="Sevigny J.L."/>
            <person name="Tisa L."/>
        </authorList>
    </citation>
    <scope>NUCLEOTIDE SEQUENCE</scope>
    <source>
        <strain evidence="17">AS11</strain>
    </source>
</reference>
<dbReference type="GO" id="GO:0006508">
    <property type="term" value="P:proteolysis"/>
    <property type="evidence" value="ECO:0007669"/>
    <property type="project" value="UniProtKB-KW"/>
</dbReference>
<feature type="transmembrane region" description="Helical" evidence="14">
    <location>
        <begin position="49"/>
        <end position="67"/>
    </location>
</feature>
<dbReference type="Gene3D" id="3.10.580.10">
    <property type="entry name" value="CBS-domain"/>
    <property type="match status" value="1"/>
</dbReference>
<keyword evidence="9 14" id="KW-0862">Zinc</keyword>
<dbReference type="InterPro" id="IPR008915">
    <property type="entry name" value="Peptidase_M50"/>
</dbReference>
<evidence type="ECO:0000256" key="11">
    <source>
        <dbReference type="ARBA" id="ARBA00023049"/>
    </source>
</evidence>
<sequence length="389" mass="40556">MKATFTLGRIAGVRVAVNWSVVVIFWLVTVSLAEGRLAHAYPGYSTATYWGLGFAVAVVFVASILAHELAHAVVARRNGIEVEDMTLWMLGGVARLKSEARTPGAELRIAGVGPLTSVLLGILFGLLAGWLGVLAVPGPVVEAVAWLAGINILLALFNSIPAAPLDGGRLLRAALWKFTGNPLRAAVIAAAAGRGFGWLLVIYGFASMLVTGDFSGLWTALIGGFMIAAATAEGQQAQLRGTLAGITVRQVMTPDPVTVPAATTVEQFLAAAPFGHYRHTAFPVVGPDGTPVGLVTAARIDRTPSPQRATTTLGEVMCPIGEAATASPDEPVSDVLPRLEAAGERRVLVLDPAGGRLLGIVSHSDINRAITWLAAARGTARTDDRGEAR</sequence>
<evidence type="ECO:0000256" key="3">
    <source>
        <dbReference type="ARBA" id="ARBA00022475"/>
    </source>
</evidence>
<feature type="transmembrane region" description="Helical" evidence="14">
    <location>
        <begin position="12"/>
        <end position="29"/>
    </location>
</feature>
<name>A0ABT7Z6N1_9ACTN</name>
<dbReference type="SUPFAM" id="SSF54631">
    <property type="entry name" value="CBS-domain pair"/>
    <property type="match status" value="1"/>
</dbReference>
<keyword evidence="5 14" id="KW-0812">Transmembrane</keyword>
<dbReference type="EMBL" id="JAUEPL010000018">
    <property type="protein sequence ID" value="MDN3295168.1"/>
    <property type="molecule type" value="Genomic_DNA"/>
</dbReference>
<comment type="subcellular location">
    <subcellularLocation>
        <location evidence="1 14">Cell membrane</location>
        <topology evidence="1 14">Multi-pass membrane protein</topology>
    </subcellularLocation>
</comment>
<keyword evidence="6 14" id="KW-0479">Metal-binding</keyword>
<dbReference type="Pfam" id="PF02163">
    <property type="entry name" value="Peptidase_M50"/>
    <property type="match status" value="2"/>
</dbReference>
<accession>A0ABT7Z6N1</accession>
<dbReference type="PANTHER" id="PTHR39188:SF3">
    <property type="entry name" value="STAGE IV SPORULATION PROTEIN FB"/>
    <property type="match status" value="1"/>
</dbReference>
<feature type="domain" description="CBS" evidence="16">
    <location>
        <begin position="317"/>
        <end position="381"/>
    </location>
</feature>
<evidence type="ECO:0000256" key="5">
    <source>
        <dbReference type="ARBA" id="ARBA00022692"/>
    </source>
</evidence>
<gene>
    <name evidence="17" type="ORF">QWM81_14100</name>
</gene>
<evidence type="ECO:0000256" key="13">
    <source>
        <dbReference type="ARBA" id="ARBA00023136"/>
    </source>
</evidence>
<comment type="caution">
    <text evidence="17">The sequence shown here is derived from an EMBL/GenBank/DDBJ whole genome shotgun (WGS) entry which is preliminary data.</text>
</comment>
<dbReference type="GO" id="GO:0008233">
    <property type="term" value="F:peptidase activity"/>
    <property type="evidence" value="ECO:0007669"/>
    <property type="project" value="UniProtKB-KW"/>
</dbReference>
<dbReference type="InterPro" id="IPR046342">
    <property type="entry name" value="CBS_dom_sf"/>
</dbReference>
<organism evidence="17 18">
    <name type="scientific">Streptomyces ficellus</name>
    <dbReference type="NCBI Taxonomy" id="1977088"/>
    <lineage>
        <taxon>Bacteria</taxon>
        <taxon>Bacillati</taxon>
        <taxon>Actinomycetota</taxon>
        <taxon>Actinomycetes</taxon>
        <taxon>Kitasatosporales</taxon>
        <taxon>Streptomycetaceae</taxon>
        <taxon>Streptomyces</taxon>
    </lineage>
</organism>
<keyword evidence="7" id="KW-0677">Repeat</keyword>
<dbReference type="Pfam" id="PF00571">
    <property type="entry name" value="CBS"/>
    <property type="match status" value="2"/>
</dbReference>
<evidence type="ECO:0000256" key="15">
    <source>
        <dbReference type="PROSITE-ProRule" id="PRU00703"/>
    </source>
</evidence>